<evidence type="ECO:0000256" key="2">
    <source>
        <dbReference type="ARBA" id="ARBA00022448"/>
    </source>
</evidence>
<dbReference type="InterPro" id="IPR017871">
    <property type="entry name" value="ABC_transporter-like_CS"/>
</dbReference>
<dbReference type="CDD" id="cd03224">
    <property type="entry name" value="ABC_TM1139_LivF_branched"/>
    <property type="match status" value="1"/>
</dbReference>
<dbReference type="SMART" id="SM00382">
    <property type="entry name" value="AAA"/>
    <property type="match status" value="1"/>
</dbReference>
<gene>
    <name evidence="7" type="primary">livG_6</name>
    <name evidence="7" type="ORF">SY89_02752</name>
</gene>
<dbReference type="EMBL" id="LGUC01000001">
    <property type="protein sequence ID" value="KPN31995.1"/>
    <property type="molecule type" value="Genomic_DNA"/>
</dbReference>
<dbReference type="RefSeq" id="WP_054584391.1">
    <property type="nucleotide sequence ID" value="NZ_LGUC01000001.1"/>
</dbReference>
<keyword evidence="8" id="KW-1185">Reference proteome</keyword>
<dbReference type="Gene3D" id="3.40.50.300">
    <property type="entry name" value="P-loop containing nucleotide triphosphate hydrolases"/>
    <property type="match status" value="1"/>
</dbReference>
<dbReference type="PANTHER" id="PTHR43820:SF2">
    <property type="entry name" value="ABC TRANSPORTER ATP-BINDING PROTEIN"/>
    <property type="match status" value="1"/>
</dbReference>
<dbReference type="GO" id="GO:0015807">
    <property type="term" value="P:L-amino acid transport"/>
    <property type="evidence" value="ECO:0007669"/>
    <property type="project" value="TreeGrafter"/>
</dbReference>
<keyword evidence="2" id="KW-0813">Transport</keyword>
<keyword evidence="4 7" id="KW-0067">ATP-binding</keyword>
<evidence type="ECO:0000259" key="6">
    <source>
        <dbReference type="PROSITE" id="PS50893"/>
    </source>
</evidence>
<dbReference type="Proteomes" id="UP000050535">
    <property type="component" value="Unassembled WGS sequence"/>
</dbReference>
<dbReference type="GO" id="GO:0015658">
    <property type="term" value="F:branched-chain amino acid transmembrane transporter activity"/>
    <property type="evidence" value="ECO:0007669"/>
    <property type="project" value="TreeGrafter"/>
</dbReference>
<evidence type="ECO:0000256" key="5">
    <source>
        <dbReference type="ARBA" id="ARBA00022970"/>
    </source>
</evidence>
<evidence type="ECO:0000313" key="7">
    <source>
        <dbReference type="EMBL" id="KPN31995.1"/>
    </source>
</evidence>
<dbReference type="PANTHER" id="PTHR43820">
    <property type="entry name" value="HIGH-AFFINITY BRANCHED-CHAIN AMINO ACID TRANSPORT ATP-BINDING PROTEIN LIVF"/>
    <property type="match status" value="1"/>
</dbReference>
<proteinExistence type="inferred from homology"/>
<organism evidence="7 8">
    <name type="scientific">Halolamina pelagica</name>
    <dbReference type="NCBI Taxonomy" id="699431"/>
    <lineage>
        <taxon>Archaea</taxon>
        <taxon>Methanobacteriati</taxon>
        <taxon>Methanobacteriota</taxon>
        <taxon>Stenosarchaea group</taxon>
        <taxon>Halobacteria</taxon>
        <taxon>Halobacteriales</taxon>
        <taxon>Haloferacaceae</taxon>
    </lineage>
</organism>
<dbReference type="InterPro" id="IPR052156">
    <property type="entry name" value="BCAA_Transport_ATP-bd_LivF"/>
</dbReference>
<dbReference type="OrthoDB" id="97750at2157"/>
<protein>
    <submittedName>
        <fullName evidence="7">Putative branched-chain amino acid transport ATP-binding protein LivG</fullName>
    </submittedName>
</protein>
<keyword evidence="3" id="KW-0547">Nucleotide-binding</keyword>
<feature type="domain" description="ABC transporter" evidence="6">
    <location>
        <begin position="4"/>
        <end position="232"/>
    </location>
</feature>
<name>A0A0N8I0D4_9EURY</name>
<dbReference type="PROSITE" id="PS50893">
    <property type="entry name" value="ABC_TRANSPORTER_2"/>
    <property type="match status" value="1"/>
</dbReference>
<evidence type="ECO:0000256" key="3">
    <source>
        <dbReference type="ARBA" id="ARBA00022741"/>
    </source>
</evidence>
<dbReference type="STRING" id="699431.SY89_02752"/>
<dbReference type="InterPro" id="IPR003439">
    <property type="entry name" value="ABC_transporter-like_ATP-bd"/>
</dbReference>
<dbReference type="SUPFAM" id="SSF52540">
    <property type="entry name" value="P-loop containing nucleoside triphosphate hydrolases"/>
    <property type="match status" value="1"/>
</dbReference>
<accession>A0A0N8I0D4</accession>
<dbReference type="GO" id="GO:0005524">
    <property type="term" value="F:ATP binding"/>
    <property type="evidence" value="ECO:0007669"/>
    <property type="project" value="UniProtKB-KW"/>
</dbReference>
<comment type="similarity">
    <text evidence="1">Belongs to the ABC transporter superfamily.</text>
</comment>
<keyword evidence="5" id="KW-0029">Amino-acid transport</keyword>
<sequence length="232" mass="25230">MSLLELDGVETYYGESHILEGVDLEVEEGEVVALMGRNGVGKTTTLRSILQLTPPREGSIRYRGEELIGKETHEVAEAGVGWIPEDRRMFSQLTVEENVRIAVPKGSDVEAGLELAWDAFPDLEEIRDRDAGDLSGGQQQMLAIARGLVGENDLLMVDEPSEGLAPLIVEAVHDALESVAGETTILLVEQNLPMALDLADRFYVLDHGVVVDSGDADAVSTDSERLRRHLSA</sequence>
<dbReference type="InterPro" id="IPR003593">
    <property type="entry name" value="AAA+_ATPase"/>
</dbReference>
<dbReference type="Pfam" id="PF00005">
    <property type="entry name" value="ABC_tran"/>
    <property type="match status" value="1"/>
</dbReference>
<evidence type="ECO:0000313" key="8">
    <source>
        <dbReference type="Proteomes" id="UP000050535"/>
    </source>
</evidence>
<dbReference type="PROSITE" id="PS00211">
    <property type="entry name" value="ABC_TRANSPORTER_1"/>
    <property type="match status" value="1"/>
</dbReference>
<comment type="caution">
    <text evidence="7">The sequence shown here is derived from an EMBL/GenBank/DDBJ whole genome shotgun (WGS) entry which is preliminary data.</text>
</comment>
<reference evidence="8" key="1">
    <citation type="submission" date="2013-11" db="EMBL/GenBank/DDBJ databases">
        <authorList>
            <person name="Hoang H.T."/>
            <person name="Killian M.L."/>
            <person name="Madson D.M."/>
            <person name="Arruda P.H.E."/>
            <person name="Sun D."/>
            <person name="Schwartz K.J."/>
            <person name="Yoon K."/>
        </authorList>
    </citation>
    <scope>NUCLEOTIDE SEQUENCE [LARGE SCALE GENOMIC DNA]</scope>
    <source>
        <strain evidence="8">CDK2</strain>
    </source>
</reference>
<evidence type="ECO:0000256" key="1">
    <source>
        <dbReference type="ARBA" id="ARBA00005417"/>
    </source>
</evidence>
<dbReference type="AlphaFoldDB" id="A0A0N8I0D4"/>
<dbReference type="InterPro" id="IPR027417">
    <property type="entry name" value="P-loop_NTPase"/>
</dbReference>
<dbReference type="GO" id="GO:0016887">
    <property type="term" value="F:ATP hydrolysis activity"/>
    <property type="evidence" value="ECO:0007669"/>
    <property type="project" value="InterPro"/>
</dbReference>
<evidence type="ECO:0000256" key="4">
    <source>
        <dbReference type="ARBA" id="ARBA00022840"/>
    </source>
</evidence>